<gene>
    <name evidence="1" type="ORF">K4L44_06740</name>
</gene>
<evidence type="ECO:0000313" key="2">
    <source>
        <dbReference type="Proteomes" id="UP000826212"/>
    </source>
</evidence>
<evidence type="ECO:0000313" key="1">
    <source>
        <dbReference type="EMBL" id="QZE15523.1"/>
    </source>
</evidence>
<dbReference type="Proteomes" id="UP000826212">
    <property type="component" value="Chromosome"/>
</dbReference>
<keyword evidence="2" id="KW-1185">Reference proteome</keyword>
<proteinExistence type="predicted"/>
<reference evidence="1" key="1">
    <citation type="submission" date="2021-08" db="EMBL/GenBank/DDBJ databases">
        <title>Novel anaerobic bacterium isolated from sea squirt in East Sea, Republic of Korea.</title>
        <authorList>
            <person name="Nguyen T.H."/>
            <person name="Li Z."/>
            <person name="Lee Y.-J."/>
            <person name="Ko J."/>
            <person name="Kim S.-G."/>
        </authorList>
    </citation>
    <scope>NUCLEOTIDE SEQUENCE</scope>
    <source>
        <strain evidence="1">KCTC 25031</strain>
    </source>
</reference>
<accession>A0AC61NII7</accession>
<protein>
    <submittedName>
        <fullName evidence="1">Uncharacterized protein</fullName>
    </submittedName>
</protein>
<dbReference type="EMBL" id="CP081303">
    <property type="protein sequence ID" value="QZE15523.1"/>
    <property type="molecule type" value="Genomic_DNA"/>
</dbReference>
<name>A0AC61NII7_9BACT</name>
<sequence length="55" mass="6661">MGRKEYFETLEYYNMLKKDAVKHDENMLIDGMNKRDYLKSIDNQIAQIKKMACQR</sequence>
<organism evidence="1 2">
    <name type="scientific">Halosquirtibacter laminarini</name>
    <dbReference type="NCBI Taxonomy" id="3374600"/>
    <lineage>
        <taxon>Bacteria</taxon>
        <taxon>Pseudomonadati</taxon>
        <taxon>Bacteroidota</taxon>
        <taxon>Bacteroidia</taxon>
        <taxon>Marinilabiliales</taxon>
        <taxon>Prolixibacteraceae</taxon>
        <taxon>Halosquirtibacter</taxon>
    </lineage>
</organism>